<keyword evidence="3" id="KW-0808">Transferase</keyword>
<dbReference type="PANTHER" id="PTHR31595:SF57">
    <property type="entry name" value="OS04G0481900 PROTEIN"/>
    <property type="match status" value="1"/>
</dbReference>
<evidence type="ECO:0000259" key="8">
    <source>
        <dbReference type="Pfam" id="PF13813"/>
    </source>
</evidence>
<keyword evidence="4 7" id="KW-0812">Transmembrane</keyword>
<dbReference type="GO" id="GO:0006629">
    <property type="term" value="P:lipid metabolic process"/>
    <property type="evidence" value="ECO:0007669"/>
    <property type="project" value="InterPro"/>
</dbReference>
<evidence type="ECO:0000256" key="5">
    <source>
        <dbReference type="ARBA" id="ARBA00022989"/>
    </source>
</evidence>
<dbReference type="InterPro" id="IPR032805">
    <property type="entry name" value="Wax_synthase_dom"/>
</dbReference>
<dbReference type="GO" id="GO:0008374">
    <property type="term" value="F:O-acyltransferase activity"/>
    <property type="evidence" value="ECO:0007669"/>
    <property type="project" value="InterPro"/>
</dbReference>
<keyword evidence="10" id="KW-1185">Reference proteome</keyword>
<evidence type="ECO:0000256" key="6">
    <source>
        <dbReference type="ARBA" id="ARBA00023136"/>
    </source>
</evidence>
<dbReference type="STRING" id="391625.PPSIR1_31333"/>
<feature type="transmembrane region" description="Helical" evidence="7">
    <location>
        <begin position="39"/>
        <end position="56"/>
    </location>
</feature>
<evidence type="ECO:0000256" key="1">
    <source>
        <dbReference type="ARBA" id="ARBA00004141"/>
    </source>
</evidence>
<feature type="transmembrane region" description="Helical" evidence="7">
    <location>
        <begin position="12"/>
        <end position="32"/>
    </location>
</feature>
<feature type="transmembrane region" description="Helical" evidence="7">
    <location>
        <begin position="234"/>
        <end position="252"/>
    </location>
</feature>
<evidence type="ECO:0000313" key="9">
    <source>
        <dbReference type="EMBL" id="EDM76120.1"/>
    </source>
</evidence>
<organism evidence="9 10">
    <name type="scientific">Plesiocystis pacifica SIR-1</name>
    <dbReference type="NCBI Taxonomy" id="391625"/>
    <lineage>
        <taxon>Bacteria</taxon>
        <taxon>Pseudomonadati</taxon>
        <taxon>Myxococcota</taxon>
        <taxon>Polyangia</taxon>
        <taxon>Nannocystales</taxon>
        <taxon>Nannocystaceae</taxon>
        <taxon>Plesiocystis</taxon>
    </lineage>
</organism>
<dbReference type="Pfam" id="PF13813">
    <property type="entry name" value="MBOAT_2"/>
    <property type="match status" value="1"/>
</dbReference>
<comment type="subcellular location">
    <subcellularLocation>
        <location evidence="1">Membrane</location>
        <topology evidence="1">Multi-pass membrane protein</topology>
    </subcellularLocation>
</comment>
<evidence type="ECO:0000256" key="3">
    <source>
        <dbReference type="ARBA" id="ARBA00022679"/>
    </source>
</evidence>
<proteinExistence type="predicted"/>
<reference evidence="9 10" key="1">
    <citation type="submission" date="2007-06" db="EMBL/GenBank/DDBJ databases">
        <authorList>
            <person name="Shimkets L."/>
            <person name="Ferriera S."/>
            <person name="Johnson J."/>
            <person name="Kravitz S."/>
            <person name="Beeson K."/>
            <person name="Sutton G."/>
            <person name="Rogers Y.-H."/>
            <person name="Friedman R."/>
            <person name="Frazier M."/>
            <person name="Venter J.C."/>
        </authorList>
    </citation>
    <scope>NUCLEOTIDE SEQUENCE [LARGE SCALE GENOMIC DNA]</scope>
    <source>
        <strain evidence="9 10">SIR-1</strain>
    </source>
</reference>
<dbReference type="InterPro" id="IPR044851">
    <property type="entry name" value="Wax_synthase"/>
</dbReference>
<protein>
    <submittedName>
        <fullName evidence="9">Putative poly(Beta-D-mannuronate) O-acetylase (Alginate biosynthesis protein algI)</fullName>
    </submittedName>
</protein>
<gene>
    <name evidence="9" type="ORF">PPSIR1_31333</name>
</gene>
<comment type="pathway">
    <text evidence="2">Secondary metabolite biosynthesis.</text>
</comment>
<comment type="caution">
    <text evidence="9">The sequence shown here is derived from an EMBL/GenBank/DDBJ whole genome shotgun (WGS) entry which is preliminary data.</text>
</comment>
<feature type="transmembrane region" description="Helical" evidence="7">
    <location>
        <begin position="120"/>
        <end position="140"/>
    </location>
</feature>
<evidence type="ECO:0000256" key="4">
    <source>
        <dbReference type="ARBA" id="ARBA00022692"/>
    </source>
</evidence>
<dbReference type="RefSeq" id="WP_006974719.1">
    <property type="nucleotide sequence ID" value="NZ_ABCS01000072.1"/>
</dbReference>
<dbReference type="PANTHER" id="PTHR31595">
    <property type="entry name" value="LONG-CHAIN-ALCOHOL O-FATTY-ACYLTRANSFERASE 3-RELATED"/>
    <property type="match status" value="1"/>
</dbReference>
<evidence type="ECO:0000256" key="7">
    <source>
        <dbReference type="SAM" id="Phobius"/>
    </source>
</evidence>
<sequence>MSGLASLSAAHPGAQLAASVAVLIAALLTCAACSKRPRAPGTLLAGLVAMLASLLAPPQWPMPRFAVTLFGCLAMGRAMDLTWRPHTLSFRGRLWLLVTFLDVREPSRREPTLEHEERRWLAVHLLLFVASALALAGLAARRGGSPDLRTLPAFELALRWVLGAVQVYSLPELLQAVLLAGYAKLGLRFPKINREPIFSTTLAEFWGRRWNRAVAGWLRNYAYLPLARRGRPKLAVAAAFAASACLHFWVSFVPLGWLAGLTMASFFLVHGAALALERALGVREWTPTQQRLWSYAWFALSLPLFVEPTLRVAGW</sequence>
<dbReference type="eggNOG" id="ENOG5030745">
    <property type="taxonomic scope" value="Bacteria"/>
</dbReference>
<keyword evidence="6 7" id="KW-0472">Membrane</keyword>
<keyword evidence="5 7" id="KW-1133">Transmembrane helix</keyword>
<feature type="domain" description="Wax synthase" evidence="8">
    <location>
        <begin position="191"/>
        <end position="266"/>
    </location>
</feature>
<accession>A6GDC9</accession>
<evidence type="ECO:0000256" key="2">
    <source>
        <dbReference type="ARBA" id="ARBA00005179"/>
    </source>
</evidence>
<dbReference type="GO" id="GO:0016020">
    <property type="term" value="C:membrane"/>
    <property type="evidence" value="ECO:0007669"/>
    <property type="project" value="UniProtKB-SubCell"/>
</dbReference>
<dbReference type="AlphaFoldDB" id="A6GDC9"/>
<name>A6GDC9_9BACT</name>
<evidence type="ECO:0000313" key="10">
    <source>
        <dbReference type="Proteomes" id="UP000005801"/>
    </source>
</evidence>
<dbReference type="EMBL" id="ABCS01000072">
    <property type="protein sequence ID" value="EDM76120.1"/>
    <property type="molecule type" value="Genomic_DNA"/>
</dbReference>
<dbReference type="Proteomes" id="UP000005801">
    <property type="component" value="Unassembled WGS sequence"/>
</dbReference>